<sequence length="79" mass="9129">MYIQPYDLTFKYRAGTEIPVADALSRLHLPDIDEELHKEIEIFVHFAVTQQQTRPVPDRGGVTQTRLGRTIIKPTRLNL</sequence>
<evidence type="ECO:0000313" key="1">
    <source>
        <dbReference type="EMBL" id="KAK2725357.1"/>
    </source>
</evidence>
<evidence type="ECO:0000313" key="2">
    <source>
        <dbReference type="Proteomes" id="UP001187531"/>
    </source>
</evidence>
<dbReference type="AlphaFoldDB" id="A0AA88IRC9"/>
<accession>A0AA88IRC9</accession>
<keyword evidence="2" id="KW-1185">Reference proteome</keyword>
<dbReference type="EMBL" id="JAVRJZ010000002">
    <property type="protein sequence ID" value="KAK2725357.1"/>
    <property type="molecule type" value="Genomic_DNA"/>
</dbReference>
<gene>
    <name evidence="1" type="ORF">QYM36_000005</name>
</gene>
<organism evidence="1 2">
    <name type="scientific">Artemia franciscana</name>
    <name type="common">Brine shrimp</name>
    <name type="synonym">Artemia sanfranciscana</name>
    <dbReference type="NCBI Taxonomy" id="6661"/>
    <lineage>
        <taxon>Eukaryota</taxon>
        <taxon>Metazoa</taxon>
        <taxon>Ecdysozoa</taxon>
        <taxon>Arthropoda</taxon>
        <taxon>Crustacea</taxon>
        <taxon>Branchiopoda</taxon>
        <taxon>Anostraca</taxon>
        <taxon>Artemiidae</taxon>
        <taxon>Artemia</taxon>
    </lineage>
</organism>
<protein>
    <submittedName>
        <fullName evidence="1">Uncharacterized protein</fullName>
    </submittedName>
</protein>
<comment type="caution">
    <text evidence="1">The sequence shown here is derived from an EMBL/GenBank/DDBJ whole genome shotgun (WGS) entry which is preliminary data.</text>
</comment>
<proteinExistence type="predicted"/>
<name>A0AA88IRC9_ARTSF</name>
<dbReference type="Proteomes" id="UP001187531">
    <property type="component" value="Unassembled WGS sequence"/>
</dbReference>
<reference evidence="1" key="1">
    <citation type="submission" date="2023-07" db="EMBL/GenBank/DDBJ databases">
        <title>Chromosome-level genome assembly of Artemia franciscana.</title>
        <authorList>
            <person name="Jo E."/>
        </authorList>
    </citation>
    <scope>NUCLEOTIDE SEQUENCE</scope>
    <source>
        <tissue evidence="1">Whole body</tissue>
    </source>
</reference>